<sequence>TSDKTSALGAGGEHVKSKMNAAAATDGAKAAPPKFKQKESRQFKKNAASFDNDVPGMEGLGDSAVVCPWEAYGDMELNELAQFGII</sequence>
<evidence type="ECO:0000256" key="6">
    <source>
        <dbReference type="ARBA" id="ARBA00022801"/>
    </source>
</evidence>
<dbReference type="GO" id="GO:0007601">
    <property type="term" value="P:visual perception"/>
    <property type="evidence" value="ECO:0007669"/>
    <property type="project" value="UniProtKB-KW"/>
</dbReference>
<evidence type="ECO:0000256" key="7">
    <source>
        <dbReference type="ARBA" id="ARBA00023305"/>
    </source>
</evidence>
<reference evidence="10" key="1">
    <citation type="submission" date="2019-06" db="EMBL/GenBank/DDBJ databases">
        <authorList>
            <consortium name="Wellcome Sanger Institute Data Sharing"/>
        </authorList>
    </citation>
    <scope>NUCLEOTIDE SEQUENCE [LARGE SCALE GENOMIC DNA]</scope>
</reference>
<accession>A0A667YW17</accession>
<dbReference type="Pfam" id="PF04868">
    <property type="entry name" value="PDE6_gamma"/>
    <property type="match status" value="1"/>
</dbReference>
<comment type="catalytic activity">
    <reaction evidence="1">
        <text>3',5'-cyclic GMP + H2O = GMP + H(+)</text>
        <dbReference type="Rhea" id="RHEA:16957"/>
        <dbReference type="ChEBI" id="CHEBI:15377"/>
        <dbReference type="ChEBI" id="CHEBI:15378"/>
        <dbReference type="ChEBI" id="CHEBI:57746"/>
        <dbReference type="ChEBI" id="CHEBI:58115"/>
        <dbReference type="EC" id="3.1.4.35"/>
    </reaction>
</comment>
<dbReference type="PANTHER" id="PTHR12122:SF8">
    <property type="entry name" value="RHODOPSIN-SENSITIVE CGMP 3',5'-CYCLIC PHOSPHODIESTERASE SUBUNIT GAMMA"/>
    <property type="match status" value="1"/>
</dbReference>
<dbReference type="PANTHER" id="PTHR12122">
    <property type="entry name" value="RETINAL CONE RHODOPSIN-SENSITIVE CGMP 3',5'-CYCLIC PHOSPHODIESTERASE GAMMA-SUBUNIT-RELATED"/>
    <property type="match status" value="1"/>
</dbReference>
<dbReference type="GO" id="GO:0030553">
    <property type="term" value="F:cGMP binding"/>
    <property type="evidence" value="ECO:0007669"/>
    <property type="project" value="InterPro"/>
</dbReference>
<protein>
    <recommendedName>
        <fullName evidence="3">3',5'-cyclic-GMP phosphodiesterase</fullName>
        <ecNumber evidence="3">3.1.4.35</ecNumber>
    </recommendedName>
</protein>
<name>A0A667YW17_9TELE</name>
<dbReference type="EC" id="3.1.4.35" evidence="3"/>
<evidence type="ECO:0000256" key="5">
    <source>
        <dbReference type="ARBA" id="ARBA00022606"/>
    </source>
</evidence>
<evidence type="ECO:0000256" key="4">
    <source>
        <dbReference type="ARBA" id="ARBA00022535"/>
    </source>
</evidence>
<dbReference type="GO" id="GO:0045745">
    <property type="term" value="P:positive regulation of G protein-coupled receptor signaling pathway"/>
    <property type="evidence" value="ECO:0007669"/>
    <property type="project" value="TreeGrafter"/>
</dbReference>
<evidence type="ECO:0000256" key="9">
    <source>
        <dbReference type="SAM" id="MobiDB-lite"/>
    </source>
</evidence>
<evidence type="ECO:0000313" key="10">
    <source>
        <dbReference type="Ensembl" id="ENSMMDP00005034775.1"/>
    </source>
</evidence>
<keyword evidence="6" id="KW-0378">Hydrolase</keyword>
<dbReference type="Gene3D" id="4.10.1120.10">
    <property type="entry name" value="Retinal cGMP phosphodiesterase, gamma subunit"/>
    <property type="match status" value="1"/>
</dbReference>
<dbReference type="AlphaFoldDB" id="A0A667YW17"/>
<keyword evidence="7" id="KW-0844">Vision</keyword>
<evidence type="ECO:0000256" key="1">
    <source>
        <dbReference type="ARBA" id="ARBA00000583"/>
    </source>
</evidence>
<feature type="region of interest" description="Disordered" evidence="9">
    <location>
        <begin position="1"/>
        <end position="44"/>
    </location>
</feature>
<comment type="function">
    <text evidence="8">Participates in processes of transmission and amplification of the visual signal. cGMP-PDEs are the effector molecules in G-protein-mediated phototransduction in vertebrate rods and cones.</text>
</comment>
<dbReference type="GO" id="GO:0047555">
    <property type="term" value="F:3',5'-cyclic-GMP phosphodiesterase activity"/>
    <property type="evidence" value="ECO:0007669"/>
    <property type="project" value="UniProtKB-EC"/>
</dbReference>
<dbReference type="InterPro" id="IPR037030">
    <property type="entry name" value="PDE6_gamma_sf"/>
</dbReference>
<organism evidence="10 11">
    <name type="scientific">Myripristis murdjan</name>
    <name type="common">pinecone soldierfish</name>
    <dbReference type="NCBI Taxonomy" id="586833"/>
    <lineage>
        <taxon>Eukaryota</taxon>
        <taxon>Metazoa</taxon>
        <taxon>Chordata</taxon>
        <taxon>Craniata</taxon>
        <taxon>Vertebrata</taxon>
        <taxon>Euteleostomi</taxon>
        <taxon>Actinopterygii</taxon>
        <taxon>Neopterygii</taxon>
        <taxon>Teleostei</taxon>
        <taxon>Neoteleostei</taxon>
        <taxon>Acanthomorphata</taxon>
        <taxon>Holocentriformes</taxon>
        <taxon>Holocentridae</taxon>
        <taxon>Myripristis</taxon>
    </lineage>
</organism>
<evidence type="ECO:0000256" key="2">
    <source>
        <dbReference type="ARBA" id="ARBA00006377"/>
    </source>
</evidence>
<dbReference type="Proteomes" id="UP000472263">
    <property type="component" value="Chromosome 3"/>
</dbReference>
<reference evidence="10" key="2">
    <citation type="submission" date="2025-08" db="UniProtKB">
        <authorList>
            <consortium name="Ensembl"/>
        </authorList>
    </citation>
    <scope>IDENTIFICATION</scope>
</reference>
<dbReference type="GeneTree" id="ENSGT00390000013260"/>
<reference evidence="10" key="3">
    <citation type="submission" date="2025-09" db="UniProtKB">
        <authorList>
            <consortium name="Ensembl"/>
        </authorList>
    </citation>
    <scope>IDENTIFICATION</scope>
</reference>
<feature type="compositionally biased region" description="Low complexity" evidence="9">
    <location>
        <begin position="21"/>
        <end position="31"/>
    </location>
</feature>
<evidence type="ECO:0000313" key="11">
    <source>
        <dbReference type="Proteomes" id="UP000472263"/>
    </source>
</evidence>
<comment type="similarity">
    <text evidence="2">Belongs to the rod/cone cGMP-PDE gamma subunit family.</text>
</comment>
<evidence type="ECO:0000256" key="3">
    <source>
        <dbReference type="ARBA" id="ARBA00012319"/>
    </source>
</evidence>
<gene>
    <name evidence="10" type="primary">LOC115355120</name>
</gene>
<proteinExistence type="inferred from homology"/>
<evidence type="ECO:0000256" key="8">
    <source>
        <dbReference type="ARBA" id="ARBA00025377"/>
    </source>
</evidence>
<keyword evidence="4" id="KW-0140">cGMP</keyword>
<dbReference type="GO" id="GO:0042622">
    <property type="term" value="C:photoreceptor outer segment membrane"/>
    <property type="evidence" value="ECO:0007669"/>
    <property type="project" value="TreeGrafter"/>
</dbReference>
<dbReference type="InterPro" id="IPR006952">
    <property type="entry name" value="PDE6_gamma"/>
</dbReference>
<keyword evidence="5" id="KW-0716">Sensory transduction</keyword>
<dbReference type="Ensembl" id="ENSMMDT00005035541.1">
    <property type="protein sequence ID" value="ENSMMDP00005034775.1"/>
    <property type="gene ID" value="ENSMMDG00005016339.1"/>
</dbReference>
<keyword evidence="11" id="KW-1185">Reference proteome</keyword>
<dbReference type="GO" id="GO:0045742">
    <property type="term" value="P:positive regulation of epidermal growth factor receptor signaling pathway"/>
    <property type="evidence" value="ECO:0007669"/>
    <property type="project" value="TreeGrafter"/>
</dbReference>